<dbReference type="HOGENOM" id="CLU_3167287_0_0_7"/>
<evidence type="ECO:0000313" key="2">
    <source>
        <dbReference type="EMBL" id="EEB34003.1"/>
    </source>
</evidence>
<sequence>MKQKKLKYPTMSNTNERIKNWAAAWLEKMSIVLFSMTCSVVLHGLSG</sequence>
<protein>
    <submittedName>
        <fullName evidence="2">Uncharacterized protein</fullName>
    </submittedName>
</protein>
<keyword evidence="1" id="KW-0472">Membrane</keyword>
<reference evidence="2 3" key="2">
    <citation type="submission" date="2008-10" db="EMBL/GenBank/DDBJ databases">
        <authorList>
            <person name="Fulton L."/>
            <person name="Clifton S."/>
            <person name="Fulton B."/>
            <person name="Xu J."/>
            <person name="Minx P."/>
            <person name="Pepin K.H."/>
            <person name="Johnson M."/>
            <person name="Bhonagiri V."/>
            <person name="Nash W.E."/>
            <person name="Mardis E.R."/>
            <person name="Wilson R.K."/>
        </authorList>
    </citation>
    <scope>NUCLEOTIDE SEQUENCE [LARGE SCALE GENOMIC DNA]</scope>
    <source>
        <strain evidence="2 3">ATCC 29098</strain>
    </source>
</reference>
<feature type="transmembrane region" description="Helical" evidence="1">
    <location>
        <begin position="21"/>
        <end position="45"/>
    </location>
</feature>
<organism evidence="2 3">
    <name type="scientific">Desulfovibrio piger ATCC 29098</name>
    <dbReference type="NCBI Taxonomy" id="411464"/>
    <lineage>
        <taxon>Bacteria</taxon>
        <taxon>Pseudomonadati</taxon>
        <taxon>Thermodesulfobacteriota</taxon>
        <taxon>Desulfovibrionia</taxon>
        <taxon>Desulfovibrionales</taxon>
        <taxon>Desulfovibrionaceae</taxon>
        <taxon>Desulfovibrio</taxon>
    </lineage>
</organism>
<dbReference type="EMBL" id="ABXU01000027">
    <property type="protein sequence ID" value="EEB34003.1"/>
    <property type="molecule type" value="Genomic_DNA"/>
</dbReference>
<keyword evidence="1" id="KW-1133">Transmembrane helix</keyword>
<evidence type="ECO:0000256" key="1">
    <source>
        <dbReference type="SAM" id="Phobius"/>
    </source>
</evidence>
<evidence type="ECO:0000313" key="3">
    <source>
        <dbReference type="Proteomes" id="UP000003676"/>
    </source>
</evidence>
<gene>
    <name evidence="2" type="ORF">DESPIG_00969</name>
</gene>
<dbReference type="Proteomes" id="UP000003676">
    <property type="component" value="Unassembled WGS sequence"/>
</dbReference>
<proteinExistence type="predicted"/>
<accession>B6WSI0</accession>
<name>B6WSI0_9BACT</name>
<dbReference type="AlphaFoldDB" id="B6WSI0"/>
<keyword evidence="1" id="KW-0812">Transmembrane</keyword>
<comment type="caution">
    <text evidence="2">The sequence shown here is derived from an EMBL/GenBank/DDBJ whole genome shotgun (WGS) entry which is preliminary data.</text>
</comment>
<reference evidence="2 3" key="1">
    <citation type="submission" date="2008-10" db="EMBL/GenBank/DDBJ databases">
        <title>Draft genome sequence of Desulvovibrio piger (ATCC 29098).</title>
        <authorList>
            <person name="Sudarsanam P."/>
            <person name="Ley R."/>
            <person name="Guruge J."/>
            <person name="Turnbaugh P.J."/>
            <person name="Mahowald M."/>
            <person name="Liep D."/>
            <person name="Gordon J."/>
        </authorList>
    </citation>
    <scope>NUCLEOTIDE SEQUENCE [LARGE SCALE GENOMIC DNA]</scope>
    <source>
        <strain evidence="2 3">ATCC 29098</strain>
    </source>
</reference>